<accession>G4TWH5</accession>
<protein>
    <submittedName>
        <fullName evidence="2">Uncharacterized protein</fullName>
    </submittedName>
</protein>
<proteinExistence type="predicted"/>
<dbReference type="HOGENOM" id="CLU_1768829_0_0_1"/>
<name>G4TWH5_SERID</name>
<sequence>MFGFTYITVLVAMLASTQVALSAPMPDVAAFQEAGLEKRSPEPVMQVLEARGNCPSKGSVPTLTFKACYECPKPLAPCKPCHPQFRNIAEPFLQKHYKKDKNLQSKGYTSATITRYDTQPNWVHVQYHQCDNPKVIAPASYNLDVKP</sequence>
<comment type="caution">
    <text evidence="2">The sequence shown here is derived from an EMBL/GenBank/DDBJ whole genome shotgun (WGS) entry which is preliminary data.</text>
</comment>
<feature type="signal peptide" evidence="1">
    <location>
        <begin position="1"/>
        <end position="22"/>
    </location>
</feature>
<gene>
    <name evidence="2" type="ORF">PIIN_09658</name>
</gene>
<dbReference type="AlphaFoldDB" id="G4TWH5"/>
<feature type="chain" id="PRO_5003468972" evidence="1">
    <location>
        <begin position="23"/>
        <end position="147"/>
    </location>
</feature>
<dbReference type="Proteomes" id="UP000007148">
    <property type="component" value="Unassembled WGS sequence"/>
</dbReference>
<evidence type="ECO:0000313" key="2">
    <source>
        <dbReference type="EMBL" id="CCA75668.1"/>
    </source>
</evidence>
<organism evidence="2 3">
    <name type="scientific">Serendipita indica (strain DSM 11827)</name>
    <name type="common">Root endophyte fungus</name>
    <name type="synonym">Piriformospora indica</name>
    <dbReference type="NCBI Taxonomy" id="1109443"/>
    <lineage>
        <taxon>Eukaryota</taxon>
        <taxon>Fungi</taxon>
        <taxon>Dikarya</taxon>
        <taxon>Basidiomycota</taxon>
        <taxon>Agaricomycotina</taxon>
        <taxon>Agaricomycetes</taxon>
        <taxon>Sebacinales</taxon>
        <taxon>Serendipitaceae</taxon>
        <taxon>Serendipita</taxon>
    </lineage>
</organism>
<keyword evidence="1" id="KW-0732">Signal</keyword>
<reference evidence="2 3" key="1">
    <citation type="journal article" date="2011" name="PLoS Pathog.">
        <title>Endophytic Life Strategies Decoded by Genome and Transcriptome Analyses of the Mutualistic Root Symbiont Piriformospora indica.</title>
        <authorList>
            <person name="Zuccaro A."/>
            <person name="Lahrmann U."/>
            <person name="Guldener U."/>
            <person name="Langen G."/>
            <person name="Pfiffi S."/>
            <person name="Biedenkopf D."/>
            <person name="Wong P."/>
            <person name="Samans B."/>
            <person name="Grimm C."/>
            <person name="Basiewicz M."/>
            <person name="Murat C."/>
            <person name="Martin F."/>
            <person name="Kogel K.H."/>
        </authorList>
    </citation>
    <scope>NUCLEOTIDE SEQUENCE [LARGE SCALE GENOMIC DNA]</scope>
    <source>
        <strain evidence="2 3">DSM 11827</strain>
    </source>
</reference>
<evidence type="ECO:0000256" key="1">
    <source>
        <dbReference type="SAM" id="SignalP"/>
    </source>
</evidence>
<dbReference type="EMBL" id="CAFZ01000495">
    <property type="protein sequence ID" value="CCA75668.1"/>
    <property type="molecule type" value="Genomic_DNA"/>
</dbReference>
<dbReference type="InParanoid" id="G4TWH5"/>
<evidence type="ECO:0000313" key="3">
    <source>
        <dbReference type="Proteomes" id="UP000007148"/>
    </source>
</evidence>
<keyword evidence="3" id="KW-1185">Reference proteome</keyword>